<dbReference type="Proteomes" id="UP000468420">
    <property type="component" value="Unassembled WGS sequence"/>
</dbReference>
<gene>
    <name evidence="1" type="ORF">DXF85_15485</name>
</gene>
<dbReference type="EMBL" id="QRDC01000013">
    <property type="protein sequence ID" value="KAA1276756.1"/>
    <property type="molecule type" value="Genomic_DNA"/>
</dbReference>
<evidence type="ECO:0000313" key="2">
    <source>
        <dbReference type="Proteomes" id="UP000468420"/>
    </source>
</evidence>
<dbReference type="AlphaFoldDB" id="A0A6N6K0J2"/>
<protein>
    <submittedName>
        <fullName evidence="1">Uncharacterized protein</fullName>
    </submittedName>
</protein>
<proteinExistence type="predicted"/>
<accession>A0A6N6K0J2</accession>
<sequence>MKRVRLHGLDLSTKHVADDSREPEIEKPRISEAINSLPLPGVATLMPLRCCRVIAAYYRCASGVRAALPELILIYEPLPITTQARYYATRGSIMTAALPNGCGLSVY</sequence>
<reference evidence="1 2" key="1">
    <citation type="submission" date="2018-08" db="EMBL/GenBank/DDBJ databases">
        <title>Complete genomic analysis of a Citrobacter pasteurii isolated from cockles (Cerastoderma edule) containing a new chromosomic qnrB allele.</title>
        <authorList>
            <person name="Rodrigues A."/>
            <person name="Baptista T."/>
            <person name="Quesada A."/>
            <person name="Campos M.J."/>
        </authorList>
    </citation>
    <scope>NUCLEOTIDE SEQUENCE [LARGE SCALE GENOMIC DNA]</scope>
    <source>
        <strain evidence="1 2">BA18</strain>
    </source>
</reference>
<organism evidence="1 2">
    <name type="scientific">Citrobacter pasteurii</name>
    <dbReference type="NCBI Taxonomy" id="1563222"/>
    <lineage>
        <taxon>Bacteria</taxon>
        <taxon>Pseudomonadati</taxon>
        <taxon>Pseudomonadota</taxon>
        <taxon>Gammaproteobacteria</taxon>
        <taxon>Enterobacterales</taxon>
        <taxon>Enterobacteriaceae</taxon>
        <taxon>Citrobacter</taxon>
    </lineage>
</organism>
<evidence type="ECO:0000313" key="1">
    <source>
        <dbReference type="EMBL" id="KAA1276756.1"/>
    </source>
</evidence>
<comment type="caution">
    <text evidence="1">The sequence shown here is derived from an EMBL/GenBank/DDBJ whole genome shotgun (WGS) entry which is preliminary data.</text>
</comment>
<name>A0A6N6K0J2_9ENTR</name>